<evidence type="ECO:0000256" key="2">
    <source>
        <dbReference type="ARBA" id="ARBA00022603"/>
    </source>
</evidence>
<evidence type="ECO:0000256" key="3">
    <source>
        <dbReference type="ARBA" id="ARBA00022679"/>
    </source>
</evidence>
<reference evidence="5 6" key="1">
    <citation type="submission" date="2024-01" db="EMBL/GenBank/DDBJ databases">
        <title>The genome of the rayed Mediterranean limpet Patella caerulea (Linnaeus, 1758).</title>
        <authorList>
            <person name="Anh-Thu Weber A."/>
            <person name="Halstead-Nussloch G."/>
        </authorList>
    </citation>
    <scope>NUCLEOTIDE SEQUENCE [LARGE SCALE GENOMIC DNA]</scope>
    <source>
        <strain evidence="5">AATW-2023a</strain>
        <tissue evidence="5">Whole specimen</tissue>
    </source>
</reference>
<gene>
    <name evidence="5" type="ORF">SNE40_012572</name>
</gene>
<accession>A0AAN8JSP5</accession>
<dbReference type="Pfam" id="PF08241">
    <property type="entry name" value="Methyltransf_11"/>
    <property type="match status" value="1"/>
</dbReference>
<feature type="domain" description="Methyltransferase type 11" evidence="4">
    <location>
        <begin position="50"/>
        <end position="142"/>
    </location>
</feature>
<dbReference type="GO" id="GO:0008757">
    <property type="term" value="F:S-adenosylmethionine-dependent methyltransferase activity"/>
    <property type="evidence" value="ECO:0007669"/>
    <property type="project" value="InterPro"/>
</dbReference>
<evidence type="ECO:0000259" key="4">
    <source>
        <dbReference type="Pfam" id="PF08241"/>
    </source>
</evidence>
<dbReference type="Proteomes" id="UP001347796">
    <property type="component" value="Unassembled WGS sequence"/>
</dbReference>
<dbReference type="PANTHER" id="PTHR44942">
    <property type="entry name" value="METHYLTRANSF_11 DOMAIN-CONTAINING PROTEIN"/>
    <property type="match status" value="1"/>
</dbReference>
<comment type="similarity">
    <text evidence="1">Belongs to the methyltransferase superfamily.</text>
</comment>
<dbReference type="InterPro" id="IPR013216">
    <property type="entry name" value="Methyltransf_11"/>
</dbReference>
<protein>
    <recommendedName>
        <fullName evidence="4">Methyltransferase type 11 domain-containing protein</fullName>
    </recommendedName>
</protein>
<dbReference type="CDD" id="cd02440">
    <property type="entry name" value="AdoMet_MTases"/>
    <property type="match status" value="1"/>
</dbReference>
<dbReference type="SUPFAM" id="SSF53335">
    <property type="entry name" value="S-adenosyl-L-methionine-dependent methyltransferases"/>
    <property type="match status" value="1"/>
</dbReference>
<evidence type="ECO:0000313" key="6">
    <source>
        <dbReference type="Proteomes" id="UP001347796"/>
    </source>
</evidence>
<dbReference type="EMBL" id="JAZGQO010000008">
    <property type="protein sequence ID" value="KAK6180409.1"/>
    <property type="molecule type" value="Genomic_DNA"/>
</dbReference>
<name>A0AAN8JSP5_PATCE</name>
<dbReference type="InterPro" id="IPR029063">
    <property type="entry name" value="SAM-dependent_MTases_sf"/>
</dbReference>
<evidence type="ECO:0000256" key="1">
    <source>
        <dbReference type="ARBA" id="ARBA00008361"/>
    </source>
</evidence>
<organism evidence="5 6">
    <name type="scientific">Patella caerulea</name>
    <name type="common">Rayed Mediterranean limpet</name>
    <dbReference type="NCBI Taxonomy" id="87958"/>
    <lineage>
        <taxon>Eukaryota</taxon>
        <taxon>Metazoa</taxon>
        <taxon>Spiralia</taxon>
        <taxon>Lophotrochozoa</taxon>
        <taxon>Mollusca</taxon>
        <taxon>Gastropoda</taxon>
        <taxon>Patellogastropoda</taxon>
        <taxon>Patelloidea</taxon>
        <taxon>Patellidae</taxon>
        <taxon>Patella</taxon>
    </lineage>
</organism>
<sequence>MALHENAITGFTQGKLYDENRPSYTNQVVDTIAKQIEDIHSHSHIVYDVLELGAGTGKFTKRIWPKLKNKSYLASEPSEGFLATLQQQCPGIKTIRCTASDIPLSDNSVKAVICAQCFHWFSTPESMDEIKRVMCQEGKLFLLWNAKDRSVEWVDTLIKILRQNQPPSPNYSSMNWKEDIDHYSGFKLQQLLELPGVEFGGSVDDLVKNAQSVSVVASMPKDEKEKISERVRQYLIDIHQDKEHIQVPFKTMLFVYCKV</sequence>
<keyword evidence="2" id="KW-0489">Methyltransferase</keyword>
<evidence type="ECO:0000313" key="5">
    <source>
        <dbReference type="EMBL" id="KAK6180409.1"/>
    </source>
</evidence>
<comment type="caution">
    <text evidence="5">The sequence shown here is derived from an EMBL/GenBank/DDBJ whole genome shotgun (WGS) entry which is preliminary data.</text>
</comment>
<dbReference type="GO" id="GO:0032259">
    <property type="term" value="P:methylation"/>
    <property type="evidence" value="ECO:0007669"/>
    <property type="project" value="UniProtKB-KW"/>
</dbReference>
<dbReference type="PANTHER" id="PTHR44942:SF4">
    <property type="entry name" value="METHYLTRANSFERASE TYPE 11 DOMAIN-CONTAINING PROTEIN"/>
    <property type="match status" value="1"/>
</dbReference>
<dbReference type="AlphaFoldDB" id="A0AAN8JSP5"/>
<keyword evidence="3" id="KW-0808">Transferase</keyword>
<keyword evidence="6" id="KW-1185">Reference proteome</keyword>
<dbReference type="Gene3D" id="3.40.50.150">
    <property type="entry name" value="Vaccinia Virus protein VP39"/>
    <property type="match status" value="1"/>
</dbReference>
<proteinExistence type="inferred from homology"/>
<dbReference type="InterPro" id="IPR051052">
    <property type="entry name" value="Diverse_substrate_MTase"/>
</dbReference>